<dbReference type="PANTHER" id="PTHR30540:SF83">
    <property type="entry name" value="K+ POTASSIUM TRANSPORTER"/>
    <property type="match status" value="1"/>
</dbReference>
<dbReference type="InterPro" id="IPR053951">
    <property type="entry name" value="K_trans_N"/>
</dbReference>
<dbReference type="EMBL" id="CAJNDS010002479">
    <property type="protein sequence ID" value="CAE7492816.1"/>
    <property type="molecule type" value="Genomic_DNA"/>
</dbReference>
<feature type="region of interest" description="Disordered" evidence="1">
    <location>
        <begin position="1"/>
        <end position="30"/>
    </location>
</feature>
<dbReference type="Proteomes" id="UP000604046">
    <property type="component" value="Unassembled WGS sequence"/>
</dbReference>
<keyword evidence="2" id="KW-0812">Transmembrane</keyword>
<feature type="compositionally biased region" description="Acidic residues" evidence="1">
    <location>
        <begin position="7"/>
        <end position="23"/>
    </location>
</feature>
<dbReference type="GO" id="GO:0016020">
    <property type="term" value="C:membrane"/>
    <property type="evidence" value="ECO:0007669"/>
    <property type="project" value="InterPro"/>
</dbReference>
<keyword evidence="5" id="KW-1185">Reference proteome</keyword>
<dbReference type="PANTHER" id="PTHR30540">
    <property type="entry name" value="OSMOTIC STRESS POTASSIUM TRANSPORTER"/>
    <property type="match status" value="1"/>
</dbReference>
<feature type="transmembrane region" description="Helical" evidence="2">
    <location>
        <begin position="257"/>
        <end position="277"/>
    </location>
</feature>
<feature type="domain" description="K+ potassium transporter integral membrane" evidence="3">
    <location>
        <begin position="111"/>
        <end position="312"/>
    </location>
</feature>
<proteinExistence type="predicted"/>
<reference evidence="4" key="1">
    <citation type="submission" date="2021-02" db="EMBL/GenBank/DDBJ databases">
        <authorList>
            <person name="Dougan E. K."/>
            <person name="Rhodes N."/>
            <person name="Thang M."/>
            <person name="Chan C."/>
        </authorList>
    </citation>
    <scope>NUCLEOTIDE SEQUENCE</scope>
</reference>
<evidence type="ECO:0000259" key="3">
    <source>
        <dbReference type="Pfam" id="PF02705"/>
    </source>
</evidence>
<evidence type="ECO:0000256" key="2">
    <source>
        <dbReference type="SAM" id="Phobius"/>
    </source>
</evidence>
<sequence length="314" mass="34210">MSSLQLQDEDDSSDEEASEEEITDVPSKRLSPSTTEQRVVFLLGVLSCSMLIGDGVVTPPNSVLGALNSPIMTVPKSWNVVIAVLIQIGLFALQRAGSRVIGFEMARYMAQGFNPAKVYEWFIGGHFHGVRAYRSIAGIVLCVTGAEALYADMGHFGPRPITTAWFTLVFPCLILQYMGQAIVLANDPKGVSDNPLYLTAPNHDFLWPLFLLAALAAVIASQALISGIFTLMSQAHALGLVPRLLVLHTNPDERGQVYIPEINWMLMTGCIMITLAFETSDALVAAYGIAVTGAFIFTTLLLFWVLRRATRTSQ</sequence>
<feature type="transmembrane region" description="Helical" evidence="2">
    <location>
        <begin position="163"/>
        <end position="185"/>
    </location>
</feature>
<feature type="transmembrane region" description="Helical" evidence="2">
    <location>
        <begin position="77"/>
        <end position="93"/>
    </location>
</feature>
<dbReference type="AlphaFoldDB" id="A0A812SNR0"/>
<evidence type="ECO:0000313" key="4">
    <source>
        <dbReference type="EMBL" id="CAE7492816.1"/>
    </source>
</evidence>
<name>A0A812SNR0_9DINO</name>
<gene>
    <name evidence="4" type="primary">kup</name>
    <name evidence="4" type="ORF">SNAT2548_LOCUS27616</name>
</gene>
<evidence type="ECO:0000256" key="1">
    <source>
        <dbReference type="SAM" id="MobiDB-lite"/>
    </source>
</evidence>
<protein>
    <submittedName>
        <fullName evidence="4">Kup protein</fullName>
    </submittedName>
</protein>
<feature type="transmembrane region" description="Helical" evidence="2">
    <location>
        <begin position="39"/>
        <end position="57"/>
    </location>
</feature>
<dbReference type="GO" id="GO:0015079">
    <property type="term" value="F:potassium ion transmembrane transporter activity"/>
    <property type="evidence" value="ECO:0007669"/>
    <property type="project" value="InterPro"/>
</dbReference>
<dbReference type="InterPro" id="IPR003855">
    <property type="entry name" value="K+_transporter"/>
</dbReference>
<keyword evidence="2" id="KW-1133">Transmembrane helix</keyword>
<evidence type="ECO:0000313" key="5">
    <source>
        <dbReference type="Proteomes" id="UP000604046"/>
    </source>
</evidence>
<dbReference type="Pfam" id="PF02705">
    <property type="entry name" value="K_trans"/>
    <property type="match status" value="2"/>
</dbReference>
<feature type="transmembrane region" description="Helical" evidence="2">
    <location>
        <begin position="283"/>
        <end position="306"/>
    </location>
</feature>
<organism evidence="4 5">
    <name type="scientific">Symbiodinium natans</name>
    <dbReference type="NCBI Taxonomy" id="878477"/>
    <lineage>
        <taxon>Eukaryota</taxon>
        <taxon>Sar</taxon>
        <taxon>Alveolata</taxon>
        <taxon>Dinophyceae</taxon>
        <taxon>Suessiales</taxon>
        <taxon>Symbiodiniaceae</taxon>
        <taxon>Symbiodinium</taxon>
    </lineage>
</organism>
<accession>A0A812SNR0</accession>
<feature type="domain" description="K+ potassium transporter integral membrane" evidence="3">
    <location>
        <begin position="33"/>
        <end position="106"/>
    </location>
</feature>
<keyword evidence="2" id="KW-0472">Membrane</keyword>
<feature type="transmembrane region" description="Helical" evidence="2">
    <location>
        <begin position="205"/>
        <end position="225"/>
    </location>
</feature>
<dbReference type="OrthoDB" id="434053at2759"/>
<comment type="caution">
    <text evidence="4">The sequence shown here is derived from an EMBL/GenBank/DDBJ whole genome shotgun (WGS) entry which is preliminary data.</text>
</comment>